<reference evidence="1 2" key="1">
    <citation type="journal article" date="2021" name="Nat. Plants">
        <title>The Taxus genome provides insights into paclitaxel biosynthesis.</title>
        <authorList>
            <person name="Xiong X."/>
            <person name="Gou J."/>
            <person name="Liao Q."/>
            <person name="Li Y."/>
            <person name="Zhou Q."/>
            <person name="Bi G."/>
            <person name="Li C."/>
            <person name="Du R."/>
            <person name="Wang X."/>
            <person name="Sun T."/>
            <person name="Guo L."/>
            <person name="Liang H."/>
            <person name="Lu P."/>
            <person name="Wu Y."/>
            <person name="Zhang Z."/>
            <person name="Ro D.K."/>
            <person name="Shang Y."/>
            <person name="Huang S."/>
            <person name="Yan J."/>
        </authorList>
    </citation>
    <scope>NUCLEOTIDE SEQUENCE [LARGE SCALE GENOMIC DNA]</scope>
    <source>
        <strain evidence="1">Ta-2019</strain>
    </source>
</reference>
<proteinExistence type="predicted"/>
<organism evidence="1 2">
    <name type="scientific">Taxus chinensis</name>
    <name type="common">Chinese yew</name>
    <name type="synonym">Taxus wallichiana var. chinensis</name>
    <dbReference type="NCBI Taxonomy" id="29808"/>
    <lineage>
        <taxon>Eukaryota</taxon>
        <taxon>Viridiplantae</taxon>
        <taxon>Streptophyta</taxon>
        <taxon>Embryophyta</taxon>
        <taxon>Tracheophyta</taxon>
        <taxon>Spermatophyta</taxon>
        <taxon>Pinopsida</taxon>
        <taxon>Pinidae</taxon>
        <taxon>Conifers II</taxon>
        <taxon>Cupressales</taxon>
        <taxon>Taxaceae</taxon>
        <taxon>Taxus</taxon>
    </lineage>
</organism>
<evidence type="ECO:0000313" key="1">
    <source>
        <dbReference type="EMBL" id="KAH9308232.1"/>
    </source>
</evidence>
<accession>A0AA38FQ63</accession>
<keyword evidence="2" id="KW-1185">Reference proteome</keyword>
<name>A0AA38FQ63_TAXCH</name>
<sequence length="86" mass="9824">TTDEWQDLIHQVCTDTLMIPMEKTHAELSVDTGQPSAASRHSDVFSPIWHVTKMVTTLRTELAWYRKAECLMRSRSHSEAIAAPRD</sequence>
<evidence type="ECO:0000313" key="2">
    <source>
        <dbReference type="Proteomes" id="UP000824469"/>
    </source>
</evidence>
<dbReference type="AlphaFoldDB" id="A0AA38FQ63"/>
<comment type="caution">
    <text evidence="1">The sequence shown here is derived from an EMBL/GenBank/DDBJ whole genome shotgun (WGS) entry which is preliminary data.</text>
</comment>
<gene>
    <name evidence="1" type="ORF">KI387_036143</name>
</gene>
<protein>
    <submittedName>
        <fullName evidence="1">Uncharacterized protein</fullName>
    </submittedName>
</protein>
<feature type="non-terminal residue" evidence="1">
    <location>
        <position position="1"/>
    </location>
</feature>
<dbReference type="Proteomes" id="UP000824469">
    <property type="component" value="Unassembled WGS sequence"/>
</dbReference>
<dbReference type="EMBL" id="JAHRHJ020000007">
    <property type="protein sequence ID" value="KAH9308232.1"/>
    <property type="molecule type" value="Genomic_DNA"/>
</dbReference>
<feature type="non-terminal residue" evidence="1">
    <location>
        <position position="86"/>
    </location>
</feature>